<dbReference type="InterPro" id="IPR001387">
    <property type="entry name" value="Cro/C1-type_HTH"/>
</dbReference>
<dbReference type="InterPro" id="IPR010982">
    <property type="entry name" value="Lambda_DNA-bd_dom_sf"/>
</dbReference>
<feature type="domain" description="HTH cro/C1-type" evidence="1">
    <location>
        <begin position="10"/>
        <end position="64"/>
    </location>
</feature>
<dbReference type="HOGENOM" id="CLU_066192_5_1_12"/>
<organism evidence="2 3">
    <name type="scientific">Treponema primitia (strain ATCC BAA-887 / DSM 12427 / ZAS-2)</name>
    <dbReference type="NCBI Taxonomy" id="545694"/>
    <lineage>
        <taxon>Bacteria</taxon>
        <taxon>Pseudomonadati</taxon>
        <taxon>Spirochaetota</taxon>
        <taxon>Spirochaetia</taxon>
        <taxon>Spirochaetales</taxon>
        <taxon>Treponemataceae</taxon>
        <taxon>Treponema</taxon>
    </lineage>
</organism>
<sequence>MNKGSINSRLLELRKKLNLSQLDFGKEISVSRSQVALLEKSRRTVNDRHIRLISSTFSVNPVWLRAGEGNMFITQEDVETRQKDEKEIIDFYNQLIPEVRVFARNVLKNLADLNGKILKK</sequence>
<dbReference type="SUPFAM" id="SSF47413">
    <property type="entry name" value="lambda repressor-like DNA-binding domains"/>
    <property type="match status" value="1"/>
</dbReference>
<dbReference type="SMART" id="SM00530">
    <property type="entry name" value="HTH_XRE"/>
    <property type="match status" value="1"/>
</dbReference>
<dbReference type="KEGG" id="tpi:TREPR_3475"/>
<evidence type="ECO:0000259" key="1">
    <source>
        <dbReference type="PROSITE" id="PS50943"/>
    </source>
</evidence>
<accession>F5YIZ6</accession>
<dbReference type="Proteomes" id="UP000009223">
    <property type="component" value="Chromosome"/>
</dbReference>
<evidence type="ECO:0000313" key="3">
    <source>
        <dbReference type="Proteomes" id="UP000009223"/>
    </source>
</evidence>
<dbReference type="EMBL" id="CP001843">
    <property type="protein sequence ID" value="AEF84865.1"/>
    <property type="molecule type" value="Genomic_DNA"/>
</dbReference>
<dbReference type="AlphaFoldDB" id="F5YIZ6"/>
<dbReference type="STRING" id="545694.TREPR_3475"/>
<protein>
    <submittedName>
        <fullName evidence="2">Transcriptional regulator</fullName>
    </submittedName>
</protein>
<dbReference type="OrthoDB" id="528805at2"/>
<dbReference type="PROSITE" id="PS50943">
    <property type="entry name" value="HTH_CROC1"/>
    <property type="match status" value="1"/>
</dbReference>
<dbReference type="Pfam" id="PF01381">
    <property type="entry name" value="HTH_3"/>
    <property type="match status" value="1"/>
</dbReference>
<dbReference type="Gene3D" id="1.10.260.40">
    <property type="entry name" value="lambda repressor-like DNA-binding domains"/>
    <property type="match status" value="1"/>
</dbReference>
<dbReference type="GO" id="GO:0003677">
    <property type="term" value="F:DNA binding"/>
    <property type="evidence" value="ECO:0007669"/>
    <property type="project" value="InterPro"/>
</dbReference>
<keyword evidence="3" id="KW-1185">Reference proteome</keyword>
<evidence type="ECO:0000313" key="2">
    <source>
        <dbReference type="EMBL" id="AEF84865.1"/>
    </source>
</evidence>
<reference evidence="2 3" key="2">
    <citation type="journal article" date="2011" name="ISME J.">
        <title>RNA-seq reveals cooperative metabolic interactions between two termite-gut spirochete species in co-culture.</title>
        <authorList>
            <person name="Rosenthal A.Z."/>
            <person name="Matson E.G."/>
            <person name="Eldar A."/>
            <person name="Leadbetter J.R."/>
        </authorList>
    </citation>
    <scope>NUCLEOTIDE SEQUENCE [LARGE SCALE GENOMIC DNA]</scope>
    <source>
        <strain evidence="3">ATCC BAA-887 / DSM 12427 / ZAS-2</strain>
    </source>
</reference>
<reference evidence="3" key="1">
    <citation type="submission" date="2009-12" db="EMBL/GenBank/DDBJ databases">
        <title>Complete sequence of Treponema primitia strain ZAS-2.</title>
        <authorList>
            <person name="Tetu S.G."/>
            <person name="Matson E."/>
            <person name="Ren Q."/>
            <person name="Seshadri R."/>
            <person name="Elbourne L."/>
            <person name="Hassan K.A."/>
            <person name="Durkin A."/>
            <person name="Radune D."/>
            <person name="Mohamoud Y."/>
            <person name="Shay R."/>
            <person name="Jin S."/>
            <person name="Zhang X."/>
            <person name="Lucey K."/>
            <person name="Ballor N.R."/>
            <person name="Ottesen E."/>
            <person name="Rosenthal R."/>
            <person name="Allen A."/>
            <person name="Leadbetter J.R."/>
            <person name="Paulsen I.T."/>
        </authorList>
    </citation>
    <scope>NUCLEOTIDE SEQUENCE [LARGE SCALE GENOMIC DNA]</scope>
    <source>
        <strain evidence="3">ATCC BAA-887 / DSM 12427 / ZAS-2</strain>
    </source>
</reference>
<gene>
    <name evidence="2" type="ordered locus">TREPR_3475</name>
</gene>
<name>F5YIZ6_TREPZ</name>
<dbReference type="eggNOG" id="COG1396">
    <property type="taxonomic scope" value="Bacteria"/>
</dbReference>
<proteinExistence type="predicted"/>
<dbReference type="CDD" id="cd00093">
    <property type="entry name" value="HTH_XRE"/>
    <property type="match status" value="1"/>
</dbReference>